<comment type="caution">
    <text evidence="9">The sequence shown here is derived from an EMBL/GenBank/DDBJ whole genome shotgun (WGS) entry which is preliminary data.</text>
</comment>
<feature type="transmembrane region" description="Helical" evidence="7">
    <location>
        <begin position="162"/>
        <end position="182"/>
    </location>
</feature>
<feature type="transmembrane region" description="Helical" evidence="7">
    <location>
        <begin position="348"/>
        <end position="369"/>
    </location>
</feature>
<keyword evidence="4 7" id="KW-0812">Transmembrane</keyword>
<evidence type="ECO:0000256" key="3">
    <source>
        <dbReference type="ARBA" id="ARBA00022475"/>
    </source>
</evidence>
<dbReference type="NCBIfam" id="TIGR03920">
    <property type="entry name" value="T7SS_EccD"/>
    <property type="match status" value="1"/>
</dbReference>
<feature type="transmembrane region" description="Helical" evidence="7">
    <location>
        <begin position="273"/>
        <end position="296"/>
    </location>
</feature>
<dbReference type="Pfam" id="PF19053">
    <property type="entry name" value="EccD"/>
    <property type="match status" value="1"/>
</dbReference>
<dbReference type="InterPro" id="IPR024962">
    <property type="entry name" value="YukD-like"/>
</dbReference>
<feature type="transmembrane region" description="Helical" evidence="7">
    <location>
        <begin position="428"/>
        <end position="452"/>
    </location>
</feature>
<dbReference type="Proteomes" id="UP000271464">
    <property type="component" value="Unassembled WGS sequence"/>
</dbReference>
<dbReference type="RefSeq" id="WP_122526609.1">
    <property type="nucleotide sequence ID" value="NZ_UPHM01000155.1"/>
</dbReference>
<evidence type="ECO:0000256" key="6">
    <source>
        <dbReference type="ARBA" id="ARBA00023136"/>
    </source>
</evidence>
<dbReference type="InterPro" id="IPR006707">
    <property type="entry name" value="T7SS_EccD"/>
</dbReference>
<name>A0ABY6RT03_9MYCO</name>
<comment type="similarity">
    <text evidence="2">Belongs to the EccD/Snm4 family.</text>
</comment>
<feature type="transmembrane region" description="Helical" evidence="7">
    <location>
        <begin position="375"/>
        <end position="392"/>
    </location>
</feature>
<comment type="subcellular location">
    <subcellularLocation>
        <location evidence="1">Cell membrane</location>
        <topology evidence="1">Multi-pass membrane protein</topology>
    </subcellularLocation>
</comment>
<dbReference type="InterPro" id="IPR044049">
    <property type="entry name" value="EccD_transm"/>
</dbReference>
<feature type="transmembrane region" description="Helical" evidence="7">
    <location>
        <begin position="472"/>
        <end position="492"/>
    </location>
</feature>
<evidence type="ECO:0000256" key="5">
    <source>
        <dbReference type="ARBA" id="ARBA00022989"/>
    </source>
</evidence>
<keyword evidence="6 7" id="KW-0472">Membrane</keyword>
<evidence type="ECO:0000256" key="7">
    <source>
        <dbReference type="SAM" id="Phobius"/>
    </source>
</evidence>
<feature type="transmembrane region" description="Helical" evidence="7">
    <location>
        <begin position="136"/>
        <end position="156"/>
    </location>
</feature>
<evidence type="ECO:0000313" key="9">
    <source>
        <dbReference type="EMBL" id="VBA32408.1"/>
    </source>
</evidence>
<proteinExistence type="inferred from homology"/>
<feature type="transmembrane region" description="Helical" evidence="7">
    <location>
        <begin position="194"/>
        <end position="213"/>
    </location>
</feature>
<reference evidence="9 10" key="1">
    <citation type="submission" date="2018-09" db="EMBL/GenBank/DDBJ databases">
        <authorList>
            <person name="Tagini F."/>
        </authorList>
    </citation>
    <scope>NUCLEOTIDE SEQUENCE [LARGE SCALE GENOMIC DNA]</scope>
    <source>
        <strain evidence="9 10">MK4</strain>
    </source>
</reference>
<feature type="domain" description="EccD-like transmembrane" evidence="8">
    <location>
        <begin position="135"/>
        <end position="494"/>
    </location>
</feature>
<feature type="transmembrane region" description="Helical" evidence="7">
    <location>
        <begin position="219"/>
        <end position="239"/>
    </location>
</feature>
<organism evidence="9 10">
    <name type="scientific">Mycobacterium persicum</name>
    <dbReference type="NCBI Taxonomy" id="1487726"/>
    <lineage>
        <taxon>Bacteria</taxon>
        <taxon>Bacillati</taxon>
        <taxon>Actinomycetota</taxon>
        <taxon>Actinomycetes</taxon>
        <taxon>Mycobacteriales</taxon>
        <taxon>Mycobacteriaceae</taxon>
        <taxon>Mycobacterium</taxon>
    </lineage>
</organism>
<feature type="transmembrane region" description="Helical" evidence="7">
    <location>
        <begin position="246"/>
        <end position="267"/>
    </location>
</feature>
<keyword evidence="3" id="KW-1003">Cell membrane</keyword>
<keyword evidence="10" id="KW-1185">Reference proteome</keyword>
<protein>
    <submittedName>
        <fullName evidence="9">ESX-5 secretion system protein EccD5</fullName>
    </submittedName>
</protein>
<dbReference type="Pfam" id="PF08817">
    <property type="entry name" value="YukD"/>
    <property type="match status" value="1"/>
</dbReference>
<evidence type="ECO:0000256" key="4">
    <source>
        <dbReference type="ARBA" id="ARBA00022692"/>
    </source>
</evidence>
<sequence length="499" mass="52329">MTTTNPASQAARAPRLCKIALLVGDGILIDYALPAGVALIAVIEDLIPRVNKVVEKRGLALLDETVTYQLCRADATPLDPQRSLDDSQVFDGTCLWLLPAEATERFIPVIEEVSTALARTARQEFPRVDVTTARRVAGGLCAALVVWAEVMLAQLWWQQHGWVPAAVSWGLAAVLLMSAKAASRARDEQRRRCSDVFVWSALAAAGAGAAMSVPGGPGGWHLLAGIATVLAGVAALTMLTGRYVGVVAAMAVIGLSAGAVAVIHASGWPVLPAHLAVVFLVVDLVLVTFATSIGVIGAGVPGPWFPSVTNQGVFETRPGAPRNTVSPVERTNVESVEQITTWTRRGTAIVTGLLAGSAVMLVVAARYAVMPHTAGGWRYLVFTVGICGIIVMRARSYVDRYQSVILAVGAVVALAMVIGRYASAPNPASLVVTLVCVAVTLGVAVVGLLGALVIPNARISAPVSRAVEVSEYVLLIFVVPWAIWLLGLLSLMRNAVHGS</sequence>
<keyword evidence="5 7" id="KW-1133">Transmembrane helix</keyword>
<gene>
    <name evidence="9" type="primary">eccD5_3</name>
    <name evidence="9" type="ORF">LAUMK4_05748</name>
</gene>
<dbReference type="Gene3D" id="3.10.20.90">
    <property type="entry name" value="Phosphatidylinositol 3-kinase Catalytic Subunit, Chain A, domain 1"/>
    <property type="match status" value="1"/>
</dbReference>
<dbReference type="EMBL" id="UPHM01000155">
    <property type="protein sequence ID" value="VBA32408.1"/>
    <property type="molecule type" value="Genomic_DNA"/>
</dbReference>
<feature type="transmembrane region" description="Helical" evidence="7">
    <location>
        <begin position="404"/>
        <end position="422"/>
    </location>
</feature>
<evidence type="ECO:0000259" key="8">
    <source>
        <dbReference type="Pfam" id="PF19053"/>
    </source>
</evidence>
<accession>A0ABY6RT03</accession>
<evidence type="ECO:0000256" key="2">
    <source>
        <dbReference type="ARBA" id="ARBA00006162"/>
    </source>
</evidence>
<evidence type="ECO:0000256" key="1">
    <source>
        <dbReference type="ARBA" id="ARBA00004651"/>
    </source>
</evidence>
<evidence type="ECO:0000313" key="10">
    <source>
        <dbReference type="Proteomes" id="UP000271464"/>
    </source>
</evidence>